<comment type="subcellular location">
    <subcellularLocation>
        <location evidence="1">Mitochondrion membrane</location>
    </subcellularLocation>
</comment>
<keyword evidence="2" id="KW-0813">Transport</keyword>
<keyword evidence="3" id="KW-0138">CF(0)</keyword>
<gene>
    <name evidence="9" type="primary">atp4</name>
</gene>
<evidence type="ECO:0000313" key="9">
    <source>
        <dbReference type="EMBL" id="QFP99083.1"/>
    </source>
</evidence>
<dbReference type="Pfam" id="PF05405">
    <property type="entry name" value="Mt_ATP-synt_B"/>
    <property type="match status" value="1"/>
</dbReference>
<keyword evidence="4" id="KW-0375">Hydrogen ion transport</keyword>
<keyword evidence="5" id="KW-0406">Ion transport</keyword>
<dbReference type="AlphaFoldDB" id="A0A5P8DJX0"/>
<accession>A0A5P8DJX0</accession>
<proteinExistence type="predicted"/>
<dbReference type="GO" id="GO:0015078">
    <property type="term" value="F:proton transmembrane transporter activity"/>
    <property type="evidence" value="ECO:0007669"/>
    <property type="project" value="InterPro"/>
</dbReference>
<feature type="transmembrane region" description="Helical" evidence="8">
    <location>
        <begin position="29"/>
        <end position="49"/>
    </location>
</feature>
<geneLocation type="mitochondrion" evidence="9"/>
<keyword evidence="7 8" id="KW-0472">Membrane</keyword>
<reference evidence="9" key="1">
    <citation type="submission" date="2019-06" db="EMBL/GenBank/DDBJ databases">
        <authorList>
            <person name="Wideman J.G."/>
            <person name="Richards T.A."/>
        </authorList>
    </citation>
    <scope>NUCLEOTIDE SEQUENCE</scope>
</reference>
<keyword evidence="8" id="KW-0812">Transmembrane</keyword>
<dbReference type="EMBL" id="MN082145">
    <property type="protein sequence ID" value="QFP99083.1"/>
    <property type="molecule type" value="Genomic_DNA"/>
</dbReference>
<evidence type="ECO:0000256" key="4">
    <source>
        <dbReference type="ARBA" id="ARBA00022781"/>
    </source>
</evidence>
<evidence type="ECO:0000256" key="2">
    <source>
        <dbReference type="ARBA" id="ARBA00022448"/>
    </source>
</evidence>
<keyword evidence="8" id="KW-1133">Transmembrane helix</keyword>
<evidence type="ECO:0000256" key="6">
    <source>
        <dbReference type="ARBA" id="ARBA00023128"/>
    </source>
</evidence>
<protein>
    <submittedName>
        <fullName evidence="9">ATP synthase F0 subunit b</fullName>
    </submittedName>
</protein>
<evidence type="ECO:0000256" key="5">
    <source>
        <dbReference type="ARBA" id="ARBA00023065"/>
    </source>
</evidence>
<organism evidence="9">
    <name type="scientific">Telonemida sp</name>
    <dbReference type="NCBI Taxonomy" id="2652706"/>
    <lineage>
        <taxon>Eukaryota</taxon>
        <taxon>Eukaryota incertae sedis</taxon>
        <taxon>Telonemia</taxon>
        <taxon>Telonemida</taxon>
    </lineage>
</organism>
<evidence type="ECO:0000256" key="1">
    <source>
        <dbReference type="ARBA" id="ARBA00004325"/>
    </source>
</evidence>
<feature type="transmembrane region" description="Helical" evidence="8">
    <location>
        <begin position="7"/>
        <end position="23"/>
    </location>
</feature>
<dbReference type="GO" id="GO:0031966">
    <property type="term" value="C:mitochondrial membrane"/>
    <property type="evidence" value="ECO:0007669"/>
    <property type="project" value="UniProtKB-SubCell"/>
</dbReference>
<keyword evidence="6 9" id="KW-0496">Mitochondrion</keyword>
<name>A0A5P8DJX0_9EUKA</name>
<evidence type="ECO:0000256" key="7">
    <source>
        <dbReference type="ARBA" id="ARBA00023136"/>
    </source>
</evidence>
<dbReference type="InterPro" id="IPR008688">
    <property type="entry name" value="ATP_synth_Bsub_B/MI25"/>
</dbReference>
<evidence type="ECO:0000256" key="3">
    <source>
        <dbReference type="ARBA" id="ARBA00022547"/>
    </source>
</evidence>
<evidence type="ECO:0000256" key="8">
    <source>
        <dbReference type="SAM" id="Phobius"/>
    </source>
</evidence>
<sequence>MNYQSLNYLYVFLGTFCIMGALVMDEEVLVLLCWVTFIFLGYTYGNSAINAMFEERRAKFAEDIVSSYTLQEKALKVLINYHIMQVLVISEIKQLCSFSKNEITRILGKRQNSFKSTIGAQIEQKLSILVDKEKAVASQVQENINIAVSQKVFALFTSEKKEVKKLKETILSESMGKFETIAKA</sequence>
<dbReference type="GO" id="GO:0015986">
    <property type="term" value="P:proton motive force-driven ATP synthesis"/>
    <property type="evidence" value="ECO:0007669"/>
    <property type="project" value="InterPro"/>
</dbReference>
<dbReference type="GO" id="GO:0045259">
    <property type="term" value="C:proton-transporting ATP synthase complex"/>
    <property type="evidence" value="ECO:0007669"/>
    <property type="project" value="UniProtKB-KW"/>
</dbReference>